<evidence type="ECO:0000313" key="3">
    <source>
        <dbReference type="Proteomes" id="UP000185783"/>
    </source>
</evidence>
<dbReference type="AlphaFoldDB" id="A0A1U7JHX5"/>
<evidence type="ECO:0000256" key="1">
    <source>
        <dbReference type="SAM" id="MobiDB-lite"/>
    </source>
</evidence>
<dbReference type="EMBL" id="LVVZ01000014">
    <property type="protein sequence ID" value="OKL44294.1"/>
    <property type="molecule type" value="Genomic_DNA"/>
</dbReference>
<dbReference type="STRING" id="197461.A3843_07760"/>
<accession>A0A1U7JHX5</accession>
<feature type="compositionally biased region" description="Polar residues" evidence="1">
    <location>
        <begin position="1"/>
        <end position="20"/>
    </location>
</feature>
<evidence type="ECO:0000313" key="2">
    <source>
        <dbReference type="EMBL" id="OKL44294.1"/>
    </source>
</evidence>
<reference evidence="2 3" key="1">
    <citation type="submission" date="2016-03" db="EMBL/GenBank/DDBJ databases">
        <title>Genome sequence of Nesiotobacter sp. nov., a moderately halophilic alphaproteobacterium isolated from the Yellow Sea, China.</title>
        <authorList>
            <person name="Zhang G."/>
            <person name="Zhang R."/>
        </authorList>
    </citation>
    <scope>NUCLEOTIDE SEQUENCE [LARGE SCALE GENOMIC DNA]</scope>
    <source>
        <strain evidence="2 3">WB1-6</strain>
    </source>
</reference>
<dbReference type="Proteomes" id="UP000185783">
    <property type="component" value="Unassembled WGS sequence"/>
</dbReference>
<proteinExistence type="predicted"/>
<organism evidence="2 3">
    <name type="scientific">Pseudovibrio exalbescens</name>
    <dbReference type="NCBI Taxonomy" id="197461"/>
    <lineage>
        <taxon>Bacteria</taxon>
        <taxon>Pseudomonadati</taxon>
        <taxon>Pseudomonadota</taxon>
        <taxon>Alphaproteobacteria</taxon>
        <taxon>Hyphomicrobiales</taxon>
        <taxon>Stappiaceae</taxon>
        <taxon>Pseudovibrio</taxon>
    </lineage>
</organism>
<sequence>MRSELFNSHTVGSGCENQDAYQGRDTSGDPIMKILSRSASLICASLLFISSASAAITVVNEDPSICEIQVVVGANAPEGRVQNLGQLEADERRSFDASKLCVRRTLGDSCEPAYSDWKCCEAEEGADALCLVP</sequence>
<name>A0A1U7JHX5_9HYPH</name>
<feature type="region of interest" description="Disordered" evidence="1">
    <location>
        <begin position="1"/>
        <end position="24"/>
    </location>
</feature>
<dbReference type="PROSITE" id="PS51257">
    <property type="entry name" value="PROKAR_LIPOPROTEIN"/>
    <property type="match status" value="1"/>
</dbReference>
<comment type="caution">
    <text evidence="2">The sequence shown here is derived from an EMBL/GenBank/DDBJ whole genome shotgun (WGS) entry which is preliminary data.</text>
</comment>
<gene>
    <name evidence="2" type="ORF">A3843_07760</name>
</gene>
<protein>
    <submittedName>
        <fullName evidence="2">Uncharacterized protein</fullName>
    </submittedName>
</protein>
<keyword evidence="3" id="KW-1185">Reference proteome</keyword>